<reference evidence="9 10" key="2">
    <citation type="submission" date="2020-07" db="EMBL/GenBank/DDBJ databases">
        <title>Genome assembly of wild tea tree DASZ reveals pedigree and selection history of tea varieties.</title>
        <authorList>
            <person name="Zhang W."/>
        </authorList>
    </citation>
    <scope>NUCLEOTIDE SEQUENCE [LARGE SCALE GENOMIC DNA]</scope>
    <source>
        <strain evidence="10">cv. G240</strain>
        <tissue evidence="9">Leaf</tissue>
    </source>
</reference>
<keyword evidence="3 7" id="KW-0812">Transmembrane</keyword>
<evidence type="ECO:0000256" key="1">
    <source>
        <dbReference type="ARBA" id="ARBA00004370"/>
    </source>
</evidence>
<feature type="transmembrane region" description="Helical" evidence="7">
    <location>
        <begin position="130"/>
        <end position="150"/>
    </location>
</feature>
<keyword evidence="5 7" id="KW-1133">Transmembrane helix</keyword>
<feature type="domain" description="Amino acid transporter transmembrane" evidence="8">
    <location>
        <begin position="6"/>
        <end position="213"/>
    </location>
</feature>
<feature type="transmembrane region" description="Helical" evidence="7">
    <location>
        <begin position="156"/>
        <end position="175"/>
    </location>
</feature>
<dbReference type="AlphaFoldDB" id="A0A7J7HGM3"/>
<evidence type="ECO:0000256" key="5">
    <source>
        <dbReference type="ARBA" id="ARBA00022989"/>
    </source>
</evidence>
<evidence type="ECO:0000256" key="3">
    <source>
        <dbReference type="ARBA" id="ARBA00022692"/>
    </source>
</evidence>
<comment type="caution">
    <text evidence="9">The sequence shown here is derived from an EMBL/GenBank/DDBJ whole genome shotgun (WGS) entry which is preliminary data.</text>
</comment>
<feature type="transmembrane region" description="Helical" evidence="7">
    <location>
        <begin position="27"/>
        <end position="48"/>
    </location>
</feature>
<keyword evidence="6 7" id="KW-0472">Membrane</keyword>
<organism evidence="9 10">
    <name type="scientific">Camellia sinensis</name>
    <name type="common">Tea plant</name>
    <name type="synonym">Thea sinensis</name>
    <dbReference type="NCBI Taxonomy" id="4442"/>
    <lineage>
        <taxon>Eukaryota</taxon>
        <taxon>Viridiplantae</taxon>
        <taxon>Streptophyta</taxon>
        <taxon>Embryophyta</taxon>
        <taxon>Tracheophyta</taxon>
        <taxon>Spermatophyta</taxon>
        <taxon>Magnoliopsida</taxon>
        <taxon>eudicotyledons</taxon>
        <taxon>Gunneridae</taxon>
        <taxon>Pentapetalae</taxon>
        <taxon>asterids</taxon>
        <taxon>Ericales</taxon>
        <taxon>Theaceae</taxon>
        <taxon>Camellia</taxon>
    </lineage>
</organism>
<proteinExistence type="predicted"/>
<feature type="transmembrane region" description="Helical" evidence="7">
    <location>
        <begin position="187"/>
        <end position="213"/>
    </location>
</feature>
<keyword evidence="2" id="KW-0813">Transport</keyword>
<dbReference type="InterPro" id="IPR013057">
    <property type="entry name" value="AA_transpt_TM"/>
</dbReference>
<comment type="subcellular location">
    <subcellularLocation>
        <location evidence="1">Membrane</location>
    </subcellularLocation>
</comment>
<protein>
    <recommendedName>
        <fullName evidence="8">Amino acid transporter transmembrane domain-containing protein</fullName>
    </recommendedName>
</protein>
<evidence type="ECO:0000259" key="8">
    <source>
        <dbReference type="Pfam" id="PF01490"/>
    </source>
</evidence>
<dbReference type="Pfam" id="PF01490">
    <property type="entry name" value="Aa_trans"/>
    <property type="match status" value="1"/>
</dbReference>
<dbReference type="EMBL" id="JACBKZ010000004">
    <property type="protein sequence ID" value="KAF5951859.1"/>
    <property type="molecule type" value="Genomic_DNA"/>
</dbReference>
<keyword evidence="10" id="KW-1185">Reference proteome</keyword>
<feature type="transmembrane region" description="Helical" evidence="7">
    <location>
        <begin position="68"/>
        <end position="95"/>
    </location>
</feature>
<name>A0A7J7HGM3_CAMSI</name>
<dbReference type="GO" id="GO:0006865">
    <property type="term" value="P:amino acid transport"/>
    <property type="evidence" value="ECO:0007669"/>
    <property type="project" value="UniProtKB-KW"/>
</dbReference>
<evidence type="ECO:0000313" key="10">
    <source>
        <dbReference type="Proteomes" id="UP000593564"/>
    </source>
</evidence>
<evidence type="ECO:0000313" key="9">
    <source>
        <dbReference type="EMBL" id="KAF5951859.1"/>
    </source>
</evidence>
<evidence type="ECO:0000256" key="4">
    <source>
        <dbReference type="ARBA" id="ARBA00022970"/>
    </source>
</evidence>
<keyword evidence="4" id="KW-0029">Amino-acid transport</keyword>
<reference evidence="10" key="1">
    <citation type="journal article" date="2020" name="Nat. Commun.">
        <title>Genome assembly of wild tea tree DASZ reveals pedigree and selection history of tea varieties.</title>
        <authorList>
            <person name="Zhang W."/>
            <person name="Zhang Y."/>
            <person name="Qiu H."/>
            <person name="Guo Y."/>
            <person name="Wan H."/>
            <person name="Zhang X."/>
            <person name="Scossa F."/>
            <person name="Alseekh S."/>
            <person name="Zhang Q."/>
            <person name="Wang P."/>
            <person name="Xu L."/>
            <person name="Schmidt M.H."/>
            <person name="Jia X."/>
            <person name="Li D."/>
            <person name="Zhu A."/>
            <person name="Guo F."/>
            <person name="Chen W."/>
            <person name="Ni D."/>
            <person name="Usadel B."/>
            <person name="Fernie A.R."/>
            <person name="Wen W."/>
        </authorList>
    </citation>
    <scope>NUCLEOTIDE SEQUENCE [LARGE SCALE GENOMIC DNA]</scope>
    <source>
        <strain evidence="10">cv. G240</strain>
    </source>
</reference>
<sequence length="226" mass="25233">MLRSSPALQNTLKSTPPENVAMKKATLIGISVSTMFYMSCGLVGYAAFGNHAPGNFLTGFGFYEPFWLVDIANVCIIVHLVGAYQVFCQPIFGFVESWSSKRWPQSGFIAREYPIAMPFGGTFNSNLFRFVWRTAYVIFTTIIAMLLPFFNDFLGLLGASAFWPLTVYFPVEMYISQAKIRKFSSTWIWLQLLSLSCLIISLVAAAGSIQGLIKAVQTYEPFQSIS</sequence>
<dbReference type="GO" id="GO:0016020">
    <property type="term" value="C:membrane"/>
    <property type="evidence" value="ECO:0007669"/>
    <property type="project" value="UniProtKB-SubCell"/>
</dbReference>
<accession>A0A7J7HGM3</accession>
<dbReference type="Proteomes" id="UP000593564">
    <property type="component" value="Unassembled WGS sequence"/>
</dbReference>
<evidence type="ECO:0000256" key="2">
    <source>
        <dbReference type="ARBA" id="ARBA00022448"/>
    </source>
</evidence>
<evidence type="ECO:0000256" key="6">
    <source>
        <dbReference type="ARBA" id="ARBA00023136"/>
    </source>
</evidence>
<gene>
    <name evidence="9" type="ORF">HYC85_009803</name>
</gene>
<dbReference type="PANTHER" id="PTHR48017">
    <property type="entry name" value="OS05G0424000 PROTEIN-RELATED"/>
    <property type="match status" value="1"/>
</dbReference>
<evidence type="ECO:0000256" key="7">
    <source>
        <dbReference type="SAM" id="Phobius"/>
    </source>
</evidence>